<evidence type="ECO:0000256" key="1">
    <source>
        <dbReference type="PROSITE-ProRule" id="PRU00339"/>
    </source>
</evidence>
<reference evidence="2 3" key="1">
    <citation type="journal article" date="2019" name="Nat. Microbiol.">
        <title>Mediterranean grassland soil C-N compound turnover is dependent on rainfall and depth, and is mediated by genomically divergent microorganisms.</title>
        <authorList>
            <person name="Diamond S."/>
            <person name="Andeer P.F."/>
            <person name="Li Z."/>
            <person name="Crits-Christoph A."/>
            <person name="Burstein D."/>
            <person name="Anantharaman K."/>
            <person name="Lane K.R."/>
            <person name="Thomas B.C."/>
            <person name="Pan C."/>
            <person name="Northen T.R."/>
            <person name="Banfield J.F."/>
        </authorList>
    </citation>
    <scope>NUCLEOTIDE SEQUENCE [LARGE SCALE GENOMIC DNA]</scope>
    <source>
        <strain evidence="2">WS_6</strain>
    </source>
</reference>
<feature type="repeat" description="TPR" evidence="1">
    <location>
        <begin position="8"/>
        <end position="41"/>
    </location>
</feature>
<evidence type="ECO:0000313" key="3">
    <source>
        <dbReference type="Proteomes" id="UP000316852"/>
    </source>
</evidence>
<dbReference type="Pfam" id="PF13432">
    <property type="entry name" value="TPR_16"/>
    <property type="match status" value="1"/>
</dbReference>
<dbReference type="EMBL" id="VBOW01000068">
    <property type="protein sequence ID" value="TMQ57203.1"/>
    <property type="molecule type" value="Genomic_DNA"/>
</dbReference>
<dbReference type="SUPFAM" id="SSF48452">
    <property type="entry name" value="TPR-like"/>
    <property type="match status" value="1"/>
</dbReference>
<dbReference type="Proteomes" id="UP000316852">
    <property type="component" value="Unassembled WGS sequence"/>
</dbReference>
<dbReference type="InterPro" id="IPR010428">
    <property type="entry name" value="Zincin_1"/>
</dbReference>
<keyword evidence="1" id="KW-0802">TPR repeat</keyword>
<comment type="caution">
    <text evidence="2">The sequence shown here is derived from an EMBL/GenBank/DDBJ whole genome shotgun (WGS) entry which is preliminary data.</text>
</comment>
<sequence>MTPESDPLEALAAEADTALQDGEYEIALELFEDLLRQDPQHWGAMLGRVECIHLLWRSDEALGAVRALAPPAEEEDDPERAELEGMVLEALGRFEEADRFFAEAHRIAPEDFSLPIRLSPEDFKGMLDKVLASLPRVIREAVLEVPVLAEPKPTREIAEHEPAINPEVLGLFVGTPVGQKLRGGSGYGDVVLLFQKNLERAGRSRQEVSKEMKITLLHEYGHYLGFDEEELEHLGLG</sequence>
<dbReference type="CDD" id="cd12952">
    <property type="entry name" value="MMP_ACEL2062"/>
    <property type="match status" value="1"/>
</dbReference>
<dbReference type="Pfam" id="PF06262">
    <property type="entry name" value="Zincin_1"/>
    <property type="match status" value="1"/>
</dbReference>
<dbReference type="PROSITE" id="PS50005">
    <property type="entry name" value="TPR"/>
    <property type="match status" value="1"/>
</dbReference>
<dbReference type="InterPro" id="IPR011990">
    <property type="entry name" value="TPR-like_helical_dom_sf"/>
</dbReference>
<protein>
    <submittedName>
        <fullName evidence="2">Uncharacterized protein</fullName>
    </submittedName>
</protein>
<dbReference type="SUPFAM" id="SSF55486">
    <property type="entry name" value="Metalloproteases ('zincins'), catalytic domain"/>
    <property type="match status" value="1"/>
</dbReference>
<proteinExistence type="predicted"/>
<gene>
    <name evidence="2" type="ORF">E6K76_11295</name>
</gene>
<name>A0A538T0P9_UNCEI</name>
<accession>A0A538T0P9</accession>
<evidence type="ECO:0000313" key="2">
    <source>
        <dbReference type="EMBL" id="TMQ57203.1"/>
    </source>
</evidence>
<dbReference type="AlphaFoldDB" id="A0A538T0P9"/>
<dbReference type="InterPro" id="IPR019734">
    <property type="entry name" value="TPR_rpt"/>
</dbReference>
<dbReference type="InterPro" id="IPR038555">
    <property type="entry name" value="Zincin_1_sf"/>
</dbReference>
<dbReference type="Gene3D" id="1.25.40.10">
    <property type="entry name" value="Tetratricopeptide repeat domain"/>
    <property type="match status" value="1"/>
</dbReference>
<organism evidence="2 3">
    <name type="scientific">Eiseniibacteriota bacterium</name>
    <dbReference type="NCBI Taxonomy" id="2212470"/>
    <lineage>
        <taxon>Bacteria</taxon>
        <taxon>Candidatus Eiseniibacteriota</taxon>
    </lineage>
</organism>
<dbReference type="Gene3D" id="3.30.2010.20">
    <property type="match status" value="1"/>
</dbReference>